<dbReference type="PANTHER" id="PTHR43736">
    <property type="entry name" value="ADP-RIBOSE PYROPHOSPHATASE"/>
    <property type="match status" value="1"/>
</dbReference>
<name>A0A920C977_9BACL</name>
<dbReference type="AlphaFoldDB" id="A0A920C977"/>
<evidence type="ECO:0000256" key="1">
    <source>
        <dbReference type="ARBA" id="ARBA00005582"/>
    </source>
</evidence>
<comment type="similarity">
    <text evidence="1">Belongs to the Nudix hydrolase family.</text>
</comment>
<feature type="domain" description="Nudix hydrolase" evidence="3">
    <location>
        <begin position="10"/>
        <end position="143"/>
    </location>
</feature>
<keyword evidence="5" id="KW-1185">Reference proteome</keyword>
<dbReference type="GO" id="GO:0016787">
    <property type="term" value="F:hydrolase activity"/>
    <property type="evidence" value="ECO:0007669"/>
    <property type="project" value="UniProtKB-KW"/>
</dbReference>
<evidence type="ECO:0000313" key="4">
    <source>
        <dbReference type="EMBL" id="GIO30941.1"/>
    </source>
</evidence>
<dbReference type="PROSITE" id="PS51462">
    <property type="entry name" value="NUDIX"/>
    <property type="match status" value="1"/>
</dbReference>
<evidence type="ECO:0000313" key="5">
    <source>
        <dbReference type="Proteomes" id="UP000679779"/>
    </source>
</evidence>
<dbReference type="InterPro" id="IPR020084">
    <property type="entry name" value="NUDIX_hydrolase_CS"/>
</dbReference>
<dbReference type="InterPro" id="IPR000086">
    <property type="entry name" value="NUDIX_hydrolase_dom"/>
</dbReference>
<dbReference type="Gene3D" id="3.90.79.10">
    <property type="entry name" value="Nucleoside Triphosphate Pyrophosphohydrolase"/>
    <property type="match status" value="1"/>
</dbReference>
<dbReference type="SUPFAM" id="SSF55811">
    <property type="entry name" value="Nudix"/>
    <property type="match status" value="1"/>
</dbReference>
<evidence type="ECO:0000259" key="3">
    <source>
        <dbReference type="PROSITE" id="PS51462"/>
    </source>
</evidence>
<dbReference type="RefSeq" id="WP_236575554.1">
    <property type="nucleotide sequence ID" value="NZ_BORQ01000002.1"/>
</dbReference>
<evidence type="ECO:0000256" key="2">
    <source>
        <dbReference type="ARBA" id="ARBA00022801"/>
    </source>
</evidence>
<keyword evidence="2 4" id="KW-0378">Hydrolase</keyword>
<sequence>MVESTRAIPVICSGIAAGLLKKIDDEYKVLLLKRSSSVLHGAWCYIGGSIEEGEKAWEAAFREIREETGINEVSLYVSNAFDEFYSPAGNYIYKAPVFVGYVADGQNVVLNDEHSEYRWLSFEEAAETAALPGNDEVLKIDRKTFCPQKTVRMASRSTLKEEFR</sequence>
<gene>
    <name evidence="4" type="ORF">J2TS6_20820</name>
</gene>
<dbReference type="EMBL" id="BORQ01000002">
    <property type="protein sequence ID" value="GIO30941.1"/>
    <property type="molecule type" value="Genomic_DNA"/>
</dbReference>
<dbReference type="Pfam" id="PF00293">
    <property type="entry name" value="NUDIX"/>
    <property type="match status" value="1"/>
</dbReference>
<dbReference type="PROSITE" id="PS00893">
    <property type="entry name" value="NUDIX_BOX"/>
    <property type="match status" value="1"/>
</dbReference>
<organism evidence="4 5">
    <name type="scientific">Paenibacillus albilobatus</name>
    <dbReference type="NCBI Taxonomy" id="2716884"/>
    <lineage>
        <taxon>Bacteria</taxon>
        <taxon>Bacillati</taxon>
        <taxon>Bacillota</taxon>
        <taxon>Bacilli</taxon>
        <taxon>Bacillales</taxon>
        <taxon>Paenibacillaceae</taxon>
        <taxon>Paenibacillus</taxon>
    </lineage>
</organism>
<reference evidence="4" key="1">
    <citation type="submission" date="2021-03" db="EMBL/GenBank/DDBJ databases">
        <title>Antimicrobial resistance genes in bacteria isolated from Japanese honey, and their potential for conferring macrolide and lincosamide resistance in the American foulbrood pathogen Paenibacillus larvae.</title>
        <authorList>
            <person name="Okamoto M."/>
            <person name="Kumagai M."/>
            <person name="Kanamori H."/>
            <person name="Takamatsu D."/>
        </authorList>
    </citation>
    <scope>NUCLEOTIDE SEQUENCE</scope>
    <source>
        <strain evidence="4">J2TS6</strain>
    </source>
</reference>
<dbReference type="CDD" id="cd04664">
    <property type="entry name" value="NUDIX_DHNTPase_like"/>
    <property type="match status" value="1"/>
</dbReference>
<proteinExistence type="inferred from homology"/>
<accession>A0A920C977</accession>
<dbReference type="PANTHER" id="PTHR43736:SF1">
    <property type="entry name" value="DIHYDRONEOPTERIN TRIPHOSPHATE DIPHOSPHATASE"/>
    <property type="match status" value="1"/>
</dbReference>
<dbReference type="InterPro" id="IPR015797">
    <property type="entry name" value="NUDIX_hydrolase-like_dom_sf"/>
</dbReference>
<dbReference type="Proteomes" id="UP000679779">
    <property type="component" value="Unassembled WGS sequence"/>
</dbReference>
<comment type="caution">
    <text evidence="4">The sequence shown here is derived from an EMBL/GenBank/DDBJ whole genome shotgun (WGS) entry which is preliminary data.</text>
</comment>
<protein>
    <submittedName>
        <fullName evidence="4">NUDIX hydrolase</fullName>
    </submittedName>
</protein>